<dbReference type="RefSeq" id="XP_049142076.1">
    <property type="nucleotide sequence ID" value="XM_049284933.1"/>
</dbReference>
<evidence type="ECO:0000256" key="1">
    <source>
        <dbReference type="SAM" id="MobiDB-lite"/>
    </source>
</evidence>
<dbReference type="EMBL" id="CP019475">
    <property type="protein sequence ID" value="UQC80445.1"/>
    <property type="molecule type" value="Genomic_DNA"/>
</dbReference>
<reference evidence="2" key="1">
    <citation type="journal article" date="2021" name="Mol. Plant Microbe Interact.">
        <title>Complete Genome Sequence of the Plant-Pathogenic Fungus Colletotrichum lupini.</title>
        <authorList>
            <person name="Baroncelli R."/>
            <person name="Pensec F."/>
            <person name="Da Lio D."/>
            <person name="Boufleur T."/>
            <person name="Vicente I."/>
            <person name="Sarrocco S."/>
            <person name="Picot A."/>
            <person name="Baraldi E."/>
            <person name="Sukno S."/>
            <person name="Thon M."/>
            <person name="Le Floch G."/>
        </authorList>
    </citation>
    <scope>NUCLEOTIDE SEQUENCE</scope>
    <source>
        <strain evidence="2">IMI 504893</strain>
    </source>
</reference>
<name>A0A9Q8SNI0_9PEZI</name>
<dbReference type="KEGG" id="clup:CLUP02_05928"/>
<evidence type="ECO:0000313" key="3">
    <source>
        <dbReference type="Proteomes" id="UP000830671"/>
    </source>
</evidence>
<gene>
    <name evidence="2" type="ORF">CLUP02_05928</name>
</gene>
<feature type="compositionally biased region" description="Polar residues" evidence="1">
    <location>
        <begin position="69"/>
        <end position="78"/>
    </location>
</feature>
<feature type="region of interest" description="Disordered" evidence="1">
    <location>
        <begin position="472"/>
        <end position="495"/>
    </location>
</feature>
<feature type="region of interest" description="Disordered" evidence="1">
    <location>
        <begin position="58"/>
        <end position="78"/>
    </location>
</feature>
<feature type="region of interest" description="Disordered" evidence="1">
    <location>
        <begin position="617"/>
        <end position="639"/>
    </location>
</feature>
<proteinExistence type="predicted"/>
<evidence type="ECO:0000313" key="2">
    <source>
        <dbReference type="EMBL" id="UQC80445.1"/>
    </source>
</evidence>
<dbReference type="AlphaFoldDB" id="A0A9Q8SNI0"/>
<dbReference type="Proteomes" id="UP000830671">
    <property type="component" value="Chromosome 3"/>
</dbReference>
<dbReference type="GeneID" id="73339943"/>
<feature type="compositionally biased region" description="Basic and acidic residues" evidence="1">
    <location>
        <begin position="620"/>
        <end position="629"/>
    </location>
</feature>
<protein>
    <submittedName>
        <fullName evidence="2">Uncharacterized protein</fullName>
    </submittedName>
</protein>
<organism evidence="2 3">
    <name type="scientific">Colletotrichum lupini</name>
    <dbReference type="NCBI Taxonomy" id="145971"/>
    <lineage>
        <taxon>Eukaryota</taxon>
        <taxon>Fungi</taxon>
        <taxon>Dikarya</taxon>
        <taxon>Ascomycota</taxon>
        <taxon>Pezizomycotina</taxon>
        <taxon>Sordariomycetes</taxon>
        <taxon>Hypocreomycetidae</taxon>
        <taxon>Glomerellales</taxon>
        <taxon>Glomerellaceae</taxon>
        <taxon>Colletotrichum</taxon>
        <taxon>Colletotrichum acutatum species complex</taxon>
    </lineage>
</organism>
<keyword evidence="3" id="KW-1185">Reference proteome</keyword>
<sequence length="714" mass="76955">MEMKISRQYFPLSPPAGNKPKLHSFQTMLAAPHSGPPEHWKDPLLGSPQLCCPLLKLHGGGQPHEHSPPESSIKSNGNPEHQMLAVLATLGHWVKTMEPQPACGPDSDSVSVVLVVVAAAAACHIYCCLSLAVQLGSSSTAHHGALHPSNFHTAAHLTGGRRILSSLNAPFEGRETQTHCQPQIVQSTPYNPSERCIGLTAAFSSSQILMGPEKRETQGSGPVLYSKAGCASRTGARTSPSAQSHFTNGDGSKAWAEVGYWASSSLAVVHSLTSALESGRFRPDQHTSDQKRICTAKLASHHLMHGTFFTLGNWNQSPKANPLINLHPPARSMTSHWVVSFSANLGPFPSELLAVLHTPNSALLSLRVSKGPQPPPQALKGSPCVCQKRQTGSSLIRDQHQPSLIILHQLVVRDMWSLLKTVHCGPTAMASAYCWGPIKPAHPQTRREENAGAGKKLCFNFRSRSAFSSGLSLETTGQAGPSKAHQSGLGRPNDVRYRARGTRVTLVTRSFARATVRISPNRGSGTVGLALIEAWRVALTVLDCAVAHITNESGKSHDGCASARRNTFKRTLVNQLLTTTITRTRTTLPPIQAVYRQTKEARNSKQASFLTQNRFPAHRPHYDLPRTQERGGVTSSCDSLGTPLIPTGIGSSAKPMPPSHWLKKPVVYRRHVGGHESAIPTPTVCPSVSPMGVPPSPISFAEIEQPITKLRFAD</sequence>
<accession>A0A9Q8SNI0</accession>